<proteinExistence type="predicted"/>
<dbReference type="Pfam" id="PF00620">
    <property type="entry name" value="RhoGAP"/>
    <property type="match status" value="1"/>
</dbReference>
<evidence type="ECO:0000313" key="3">
    <source>
        <dbReference type="EMBL" id="CAD7633707.1"/>
    </source>
</evidence>
<dbReference type="SUPFAM" id="SSF48350">
    <property type="entry name" value="GTPase activation domain, GAP"/>
    <property type="match status" value="1"/>
</dbReference>
<dbReference type="InterPro" id="IPR000198">
    <property type="entry name" value="RhoGAP_dom"/>
</dbReference>
<dbReference type="EMBL" id="CAJPIZ010013217">
    <property type="protein sequence ID" value="CAG2114137.1"/>
    <property type="molecule type" value="Genomic_DNA"/>
</dbReference>
<dbReference type="AlphaFoldDB" id="A0A7R9Q636"/>
<evidence type="ECO:0000313" key="4">
    <source>
        <dbReference type="Proteomes" id="UP000759131"/>
    </source>
</evidence>
<protein>
    <recommendedName>
        <fullName evidence="2">Rho-GAP domain-containing protein</fullName>
    </recommendedName>
</protein>
<feature type="domain" description="Rho-GAP" evidence="2">
    <location>
        <begin position="1"/>
        <end position="194"/>
    </location>
</feature>
<name>A0A7R9Q636_9ACAR</name>
<sequence length="456" mass="51284">MILKLNKEAPFKKDVFRAPGHQANMKKLIHFLQTGRLVNIDNYSVYTIASVLKKFLRKLPSGVFGADREQRLFQIIGWESVEEKREEVHRILTSLPVVTQHLLVLLFGTFRAMATCSERANTGMTSEAIGVSVAPSFFQSCVQDGTKFAKMDDVRRFKSCVQDGTKFAKMDDVRRFKVATTIMKFLIDNFGVSNLFGRDNYEYYARISGRVLKVEENWIFAFKYPPDSHHNTRKTSLESRSDWLNSKSQSQTWGLPATTRPLKAMSSTDECQSTPALCTTGSTPMAAQHLTPVQMMHQTIDDSYARLSMSLEETIFKVCLPNQSFVHLWLNRNLLFSRRIHGVSSSHSFTSASTATANNRRADQSIAGSSVKQLVRRTSSKDKHLVRRSSSKKDKENGNEHKAQQHSGAYQVSPTGAANSDANQLVGAQTQMCSESEGVDGDVQQMNITLTYKPRI</sequence>
<dbReference type="OrthoDB" id="9994905at2759"/>
<keyword evidence="4" id="KW-1185">Reference proteome</keyword>
<feature type="compositionally biased region" description="Basic and acidic residues" evidence="1">
    <location>
        <begin position="391"/>
        <end position="403"/>
    </location>
</feature>
<dbReference type="Proteomes" id="UP000759131">
    <property type="component" value="Unassembled WGS sequence"/>
</dbReference>
<dbReference type="CDD" id="cd00159">
    <property type="entry name" value="RhoGAP"/>
    <property type="match status" value="1"/>
</dbReference>
<dbReference type="EMBL" id="OC867792">
    <property type="protein sequence ID" value="CAD7633707.1"/>
    <property type="molecule type" value="Genomic_DNA"/>
</dbReference>
<dbReference type="GO" id="GO:0007165">
    <property type="term" value="P:signal transduction"/>
    <property type="evidence" value="ECO:0007669"/>
    <property type="project" value="InterPro"/>
</dbReference>
<dbReference type="Gene3D" id="1.10.555.10">
    <property type="entry name" value="Rho GTPase activation protein"/>
    <property type="match status" value="1"/>
</dbReference>
<dbReference type="GO" id="GO:0005096">
    <property type="term" value="F:GTPase activator activity"/>
    <property type="evidence" value="ECO:0007669"/>
    <property type="project" value="TreeGrafter"/>
</dbReference>
<dbReference type="PROSITE" id="PS50238">
    <property type="entry name" value="RHOGAP"/>
    <property type="match status" value="1"/>
</dbReference>
<feature type="compositionally biased region" description="Polar residues" evidence="1">
    <location>
        <begin position="405"/>
        <end position="420"/>
    </location>
</feature>
<dbReference type="SMART" id="SM00324">
    <property type="entry name" value="RhoGAP"/>
    <property type="match status" value="1"/>
</dbReference>
<dbReference type="PANTHER" id="PTHR23179:SF27">
    <property type="entry name" value="RHO GTPASE ACTIVATING PROTEIN AT 71E, ISOFORM D"/>
    <property type="match status" value="1"/>
</dbReference>
<gene>
    <name evidence="3" type="ORF">OSB1V03_LOCUS14103</name>
</gene>
<feature type="region of interest" description="Disordered" evidence="1">
    <location>
        <begin position="347"/>
        <end position="420"/>
    </location>
</feature>
<evidence type="ECO:0000259" key="2">
    <source>
        <dbReference type="PROSITE" id="PS50238"/>
    </source>
</evidence>
<feature type="compositionally biased region" description="Low complexity" evidence="1">
    <location>
        <begin position="347"/>
        <end position="357"/>
    </location>
</feature>
<organism evidence="3">
    <name type="scientific">Medioppia subpectinata</name>
    <dbReference type="NCBI Taxonomy" id="1979941"/>
    <lineage>
        <taxon>Eukaryota</taxon>
        <taxon>Metazoa</taxon>
        <taxon>Ecdysozoa</taxon>
        <taxon>Arthropoda</taxon>
        <taxon>Chelicerata</taxon>
        <taxon>Arachnida</taxon>
        <taxon>Acari</taxon>
        <taxon>Acariformes</taxon>
        <taxon>Sarcoptiformes</taxon>
        <taxon>Oribatida</taxon>
        <taxon>Brachypylina</taxon>
        <taxon>Oppioidea</taxon>
        <taxon>Oppiidae</taxon>
        <taxon>Medioppia</taxon>
    </lineage>
</organism>
<reference evidence="3" key="1">
    <citation type="submission" date="2020-11" db="EMBL/GenBank/DDBJ databases">
        <authorList>
            <person name="Tran Van P."/>
        </authorList>
    </citation>
    <scope>NUCLEOTIDE SEQUENCE</scope>
</reference>
<accession>A0A7R9Q636</accession>
<evidence type="ECO:0000256" key="1">
    <source>
        <dbReference type="SAM" id="MobiDB-lite"/>
    </source>
</evidence>
<dbReference type="InterPro" id="IPR008936">
    <property type="entry name" value="Rho_GTPase_activation_prot"/>
</dbReference>
<dbReference type="PANTHER" id="PTHR23179">
    <property type="entry name" value="T-CELL ACTIVATION RHO GTPASE ACTIVATING PROTEIN-RELATED"/>
    <property type="match status" value="1"/>
</dbReference>